<evidence type="ECO:0000313" key="3">
    <source>
        <dbReference type="EMBL" id="KAK2848309.1"/>
    </source>
</evidence>
<gene>
    <name evidence="3" type="ORF">Q7C36_009991</name>
</gene>
<dbReference type="SMART" id="SM00034">
    <property type="entry name" value="CLECT"/>
    <property type="match status" value="2"/>
</dbReference>
<organism evidence="3 4">
    <name type="scientific">Tachysurus vachellii</name>
    <name type="common">Darkbarbel catfish</name>
    <name type="synonym">Pelteobagrus vachellii</name>
    <dbReference type="NCBI Taxonomy" id="175792"/>
    <lineage>
        <taxon>Eukaryota</taxon>
        <taxon>Metazoa</taxon>
        <taxon>Chordata</taxon>
        <taxon>Craniata</taxon>
        <taxon>Vertebrata</taxon>
        <taxon>Euteleostomi</taxon>
        <taxon>Actinopterygii</taxon>
        <taxon>Neopterygii</taxon>
        <taxon>Teleostei</taxon>
        <taxon>Ostariophysi</taxon>
        <taxon>Siluriformes</taxon>
        <taxon>Bagridae</taxon>
        <taxon>Tachysurus</taxon>
    </lineage>
</organism>
<dbReference type="PANTHER" id="PTHR45784">
    <property type="entry name" value="C-TYPE LECTIN DOMAIN FAMILY 20 MEMBER A-RELATED"/>
    <property type="match status" value="1"/>
</dbReference>
<evidence type="ECO:0000313" key="4">
    <source>
        <dbReference type="Proteomes" id="UP001187315"/>
    </source>
</evidence>
<dbReference type="InterPro" id="IPR016186">
    <property type="entry name" value="C-type_lectin-like/link_sf"/>
</dbReference>
<dbReference type="PROSITE" id="PS00615">
    <property type="entry name" value="C_TYPE_LECTIN_1"/>
    <property type="match status" value="1"/>
</dbReference>
<dbReference type="InterPro" id="IPR016187">
    <property type="entry name" value="CTDL_fold"/>
</dbReference>
<accession>A0AA88SSJ2</accession>
<evidence type="ECO:0000259" key="2">
    <source>
        <dbReference type="PROSITE" id="PS50041"/>
    </source>
</evidence>
<dbReference type="AlphaFoldDB" id="A0AA88SSJ2"/>
<dbReference type="PROSITE" id="PS50041">
    <property type="entry name" value="C_TYPE_LECTIN_2"/>
    <property type="match status" value="2"/>
</dbReference>
<keyword evidence="1" id="KW-1015">Disulfide bond</keyword>
<feature type="domain" description="C-type lectin" evidence="2">
    <location>
        <begin position="138"/>
        <end position="253"/>
    </location>
</feature>
<dbReference type="InterPro" id="IPR001304">
    <property type="entry name" value="C-type_lectin-like"/>
</dbReference>
<dbReference type="Proteomes" id="UP001187315">
    <property type="component" value="Unassembled WGS sequence"/>
</dbReference>
<dbReference type="EMBL" id="JAVHJS010000009">
    <property type="protein sequence ID" value="KAK2848309.1"/>
    <property type="molecule type" value="Genomic_DNA"/>
</dbReference>
<keyword evidence="4" id="KW-1185">Reference proteome</keyword>
<dbReference type="PANTHER" id="PTHR45784:SF3">
    <property type="entry name" value="C-TYPE LECTIN DOMAIN FAMILY 4 MEMBER K-LIKE-RELATED"/>
    <property type="match status" value="1"/>
</dbReference>
<feature type="domain" description="C-type lectin" evidence="2">
    <location>
        <begin position="20"/>
        <end position="139"/>
    </location>
</feature>
<comment type="caution">
    <text evidence="3">The sequence shown here is derived from an EMBL/GenBank/DDBJ whole genome shotgun (WGS) entry which is preliminary data.</text>
</comment>
<dbReference type="Pfam" id="PF00059">
    <property type="entry name" value="Lectin_C"/>
    <property type="match status" value="2"/>
</dbReference>
<sequence length="325" mass="37824">MKQNLFLLLYFTVIVSTLQTISHNYYLIMTRTSWPDAQNYCRVMYTNLATIVSYADYVQLKKESARKGLVEPAWVGLYDSVDSWRWSLNDILLKNINFMNWSLGEPNNYNAKELCAIIMGINGYWADKPCTGLRPFICYNVNFSGADRFIGVTSPLMTWSGAQDHCRKYHTDLASSLNSSDQTMLAQVSSIQGDSWFGLYRDNWEWLDATNSSTLQWYPGQPNNYWGNENCAPVFKGLFIDEQCTNMRYFFCHTISPVKKQTVRLQLKSDRSVFDPVVQSFILEQMKQKLEEHFMMENITVTWRVQPDGNIFHKKNKEPELIKSK</sequence>
<dbReference type="Gene3D" id="3.10.100.10">
    <property type="entry name" value="Mannose-Binding Protein A, subunit A"/>
    <property type="match status" value="2"/>
</dbReference>
<dbReference type="SUPFAM" id="SSF56436">
    <property type="entry name" value="C-type lectin-like"/>
    <property type="match status" value="2"/>
</dbReference>
<evidence type="ECO:0000256" key="1">
    <source>
        <dbReference type="ARBA" id="ARBA00023157"/>
    </source>
</evidence>
<proteinExistence type="predicted"/>
<protein>
    <recommendedName>
        <fullName evidence="2">C-type lectin domain-containing protein</fullName>
    </recommendedName>
</protein>
<name>A0AA88SSJ2_TACVA</name>
<reference evidence="3" key="1">
    <citation type="submission" date="2023-08" db="EMBL/GenBank/DDBJ databases">
        <title>Pelteobagrus vachellii genome.</title>
        <authorList>
            <person name="Liu H."/>
        </authorList>
    </citation>
    <scope>NUCLEOTIDE SEQUENCE</scope>
    <source>
        <strain evidence="3">PRFRI_2022a</strain>
        <tissue evidence="3">Muscle</tissue>
    </source>
</reference>
<dbReference type="InterPro" id="IPR018378">
    <property type="entry name" value="C-type_lectin_CS"/>
</dbReference>